<dbReference type="AlphaFoldDB" id="A0A974WIA9"/>
<evidence type="ECO:0000313" key="2">
    <source>
        <dbReference type="EMBL" id="QSE98956.1"/>
    </source>
</evidence>
<dbReference type="EMBL" id="CP070608">
    <property type="protein sequence ID" value="QSE98956.1"/>
    <property type="molecule type" value="Genomic_DNA"/>
</dbReference>
<reference evidence="2" key="1">
    <citation type="submission" date="2021-02" db="EMBL/GenBank/DDBJ databases">
        <title>Fulvivirga sp. S481 isolated from sea water.</title>
        <authorList>
            <person name="Bae S.S."/>
            <person name="Baek K."/>
        </authorList>
    </citation>
    <scope>NUCLEOTIDE SEQUENCE</scope>
    <source>
        <strain evidence="2">S481</strain>
    </source>
</reference>
<feature type="signal peptide" evidence="1">
    <location>
        <begin position="1"/>
        <end position="22"/>
    </location>
</feature>
<accession>A0A974WIA9</accession>
<evidence type="ECO:0000256" key="1">
    <source>
        <dbReference type="SAM" id="SignalP"/>
    </source>
</evidence>
<name>A0A974WIA9_9BACT</name>
<gene>
    <name evidence="2" type="ORF">JR347_07695</name>
</gene>
<protein>
    <submittedName>
        <fullName evidence="2">Uncharacterized protein</fullName>
    </submittedName>
</protein>
<dbReference type="RefSeq" id="WP_205723470.1">
    <property type="nucleotide sequence ID" value="NZ_CP070608.1"/>
</dbReference>
<keyword evidence="3" id="KW-1185">Reference proteome</keyword>
<feature type="chain" id="PRO_5037679732" evidence="1">
    <location>
        <begin position="23"/>
        <end position="361"/>
    </location>
</feature>
<dbReference type="Proteomes" id="UP000662783">
    <property type="component" value="Chromosome"/>
</dbReference>
<organism evidence="2 3">
    <name type="scientific">Fulvivirga lutea</name>
    <dbReference type="NCBI Taxonomy" id="2810512"/>
    <lineage>
        <taxon>Bacteria</taxon>
        <taxon>Pseudomonadati</taxon>
        <taxon>Bacteroidota</taxon>
        <taxon>Cytophagia</taxon>
        <taxon>Cytophagales</taxon>
        <taxon>Fulvivirgaceae</taxon>
        <taxon>Fulvivirga</taxon>
    </lineage>
</organism>
<dbReference type="KEGG" id="fuv:JR347_07695"/>
<keyword evidence="1" id="KW-0732">Signal</keyword>
<sequence>MKKMTTILAVLGATVFSNTLIAQEEKSIPYKKIFAYGLDANVQPALNILDSISYSQLNDEDSIFKYEFEQRFKYENDRGKYQVDNEKIDQLYSMFRSYWRQSMLNPEETFDGQLAGQVVPFLLRNFPEMQGKRPSRDSIGFILSSFITSEGLHTRSKVDRVGRLPDLPIWQNEQDTLITVNLPEESFEVEVVFMQDFISYGWSSYATLNNRRSGGWAEQNKLFCAIKLYDLNSEDFRVSFLAHEARHLVDMKLFPKLKSPDLEYRAKLTELILAKETLFDTVESFINDANANSENSHPLANYYVIHHLSKKLFSEDFCSDLSKWKKIKVKKINQAADDLLKENTAKLTSLGPDVEKLINTK</sequence>
<evidence type="ECO:0000313" key="3">
    <source>
        <dbReference type="Proteomes" id="UP000662783"/>
    </source>
</evidence>
<proteinExistence type="predicted"/>